<feature type="compositionally biased region" description="Polar residues" evidence="1">
    <location>
        <begin position="1"/>
        <end position="14"/>
    </location>
</feature>
<dbReference type="Proteomes" id="UP001212841">
    <property type="component" value="Unassembled WGS sequence"/>
</dbReference>
<reference evidence="2" key="1">
    <citation type="submission" date="2020-05" db="EMBL/GenBank/DDBJ databases">
        <title>Phylogenomic resolution of chytrid fungi.</title>
        <authorList>
            <person name="Stajich J.E."/>
            <person name="Amses K."/>
            <person name="Simmons R."/>
            <person name="Seto K."/>
            <person name="Myers J."/>
            <person name="Bonds A."/>
            <person name="Quandt C.A."/>
            <person name="Barry K."/>
            <person name="Liu P."/>
            <person name="Grigoriev I."/>
            <person name="Longcore J.E."/>
            <person name="James T.Y."/>
        </authorList>
    </citation>
    <scope>NUCLEOTIDE SEQUENCE</scope>
    <source>
        <strain evidence="2">JEL0318</strain>
    </source>
</reference>
<proteinExistence type="predicted"/>
<accession>A0AAD5SBN6</accession>
<feature type="compositionally biased region" description="Polar residues" evidence="1">
    <location>
        <begin position="37"/>
        <end position="46"/>
    </location>
</feature>
<evidence type="ECO:0000313" key="3">
    <source>
        <dbReference type="Proteomes" id="UP001212841"/>
    </source>
</evidence>
<evidence type="ECO:0000313" key="2">
    <source>
        <dbReference type="EMBL" id="KAJ3049969.1"/>
    </source>
</evidence>
<gene>
    <name evidence="2" type="ORF">HK097_009060</name>
</gene>
<name>A0AAD5SBN6_9FUNG</name>
<evidence type="ECO:0000256" key="1">
    <source>
        <dbReference type="SAM" id="MobiDB-lite"/>
    </source>
</evidence>
<feature type="region of interest" description="Disordered" evidence="1">
    <location>
        <begin position="1"/>
        <end position="56"/>
    </location>
</feature>
<feature type="region of interest" description="Disordered" evidence="1">
    <location>
        <begin position="629"/>
        <end position="648"/>
    </location>
</feature>
<feature type="compositionally biased region" description="Polar residues" evidence="1">
    <location>
        <begin position="287"/>
        <end position="298"/>
    </location>
</feature>
<sequence>MLSDSRTQSIQTLHTTKRPTSSRPPSSKRPRSRPTTASSIQSTHQAPQPPQLPQKVFPFPYSLFANASSLEIPIDFDRVEAVGYISPEKENEKRRGGSGRRRSEFQSHVSVVAWGSDESAVEKVDGVGGDAETRRTSIAPSEMGIMTDGSVITQADMEDAWSSSDCEGETKDVVELSASFPYRLPNLAESYARREELAKAAEEHPERPHTRIVFANLSRRGGERLLLRPATAPPVMEKREKVEKKADGGKRGSEVRSAPMRLSGGERNGVHSVGDVKVTDGSHKRQSNASSLVRPSITSHHRPSIAIGRFSPLHNTIPSTSIRQPEYQPRIPQSRRATLTSSAPPPRRPRRRRRAILHTDTLERLSQLQECDQILSAFARHNILISPSTVHHAILRPENVITTAARRAPPKNKNNTRVPLYMRATSAGSGRPDSASTIASTSSEPTPPRARSAPVTKRKKRTPLLTAHHLLVHPDPPMRDPTTDSELNLAPTTTTSVTSLTASSIMLAKRKPLSPPKADARTDCWWRPSEYRALKRKTEIRSVERHLHSQLTIKPQPKEKPFNAYITAPKTAPQSVTKCKPSATETAERGRQPHRFAYSLLLHSENNRPRSASTSLFVRNDFGNDVFAGRRRTQSENPGEVKSGGGMGGWVVSGRWDLGRPNSGASVAVSVKGWDLG</sequence>
<protein>
    <submittedName>
        <fullName evidence="2">Uncharacterized protein</fullName>
    </submittedName>
</protein>
<feature type="compositionally biased region" description="Polar residues" evidence="1">
    <location>
        <begin position="434"/>
        <end position="444"/>
    </location>
</feature>
<keyword evidence="3" id="KW-1185">Reference proteome</keyword>
<organism evidence="2 3">
    <name type="scientific">Rhizophlyctis rosea</name>
    <dbReference type="NCBI Taxonomy" id="64517"/>
    <lineage>
        <taxon>Eukaryota</taxon>
        <taxon>Fungi</taxon>
        <taxon>Fungi incertae sedis</taxon>
        <taxon>Chytridiomycota</taxon>
        <taxon>Chytridiomycota incertae sedis</taxon>
        <taxon>Chytridiomycetes</taxon>
        <taxon>Rhizophlyctidales</taxon>
        <taxon>Rhizophlyctidaceae</taxon>
        <taxon>Rhizophlyctis</taxon>
    </lineage>
</organism>
<comment type="caution">
    <text evidence="2">The sequence shown here is derived from an EMBL/GenBank/DDBJ whole genome shotgun (WGS) entry which is preliminary data.</text>
</comment>
<dbReference type="EMBL" id="JADGJD010000571">
    <property type="protein sequence ID" value="KAJ3049969.1"/>
    <property type="molecule type" value="Genomic_DNA"/>
</dbReference>
<feature type="region of interest" description="Disordered" evidence="1">
    <location>
        <begin position="230"/>
        <end position="353"/>
    </location>
</feature>
<dbReference type="AlphaFoldDB" id="A0AAD5SBN6"/>
<feature type="compositionally biased region" description="Basic and acidic residues" evidence="1">
    <location>
        <begin position="236"/>
        <end position="254"/>
    </location>
</feature>
<feature type="region of interest" description="Disordered" evidence="1">
    <location>
        <begin position="425"/>
        <end position="458"/>
    </location>
</feature>
<feature type="region of interest" description="Disordered" evidence="1">
    <location>
        <begin position="471"/>
        <end position="495"/>
    </location>
</feature>
<feature type="compositionally biased region" description="Polar residues" evidence="1">
    <location>
        <begin position="313"/>
        <end position="323"/>
    </location>
</feature>